<feature type="region of interest" description="Disordered" evidence="1">
    <location>
        <begin position="127"/>
        <end position="147"/>
    </location>
</feature>
<protein>
    <submittedName>
        <fullName evidence="2">Uncharacterized protein</fullName>
    </submittedName>
</protein>
<dbReference type="Proteomes" id="UP000053825">
    <property type="component" value="Unassembled WGS sequence"/>
</dbReference>
<evidence type="ECO:0000313" key="2">
    <source>
        <dbReference type="EMBL" id="KOC61903.1"/>
    </source>
</evidence>
<feature type="compositionally biased region" description="Polar residues" evidence="1">
    <location>
        <begin position="237"/>
        <end position="264"/>
    </location>
</feature>
<feature type="region of interest" description="Disordered" evidence="1">
    <location>
        <begin position="42"/>
        <end position="78"/>
    </location>
</feature>
<reference evidence="2 3" key="1">
    <citation type="submission" date="2015-07" db="EMBL/GenBank/DDBJ databases">
        <title>The genome of Habropoda laboriosa.</title>
        <authorList>
            <person name="Pan H."/>
            <person name="Kapheim K."/>
        </authorList>
    </citation>
    <scope>NUCLEOTIDE SEQUENCE [LARGE SCALE GENOMIC DNA]</scope>
    <source>
        <strain evidence="2">0110345459</strain>
    </source>
</reference>
<accession>A0A0L7QTD5</accession>
<keyword evidence="3" id="KW-1185">Reference proteome</keyword>
<sequence>MAPFRETSPKGETNLGVGCDAVKQKERKPVFLLLSVASPLPGYATSPRPDGNSRYGSKRLNNEDLHPHISSPSPYRHTDRSMSIRQKYHWSMSTANHRLEEIPGCCQTFATYVIPPLPPTQSNALKAQQEGVPSEELHNPNRHKRTRIPEGKGIRQNRQLSAVLSAIFDSIVFNNQITIHCNPSGLHCVACPNENPSHGCPRRDVGELSRRVVVQPPRTMRAKEQPAHITRYHRSVFTSPNHLGGPSNQYLDGTTSCKHPQSSKVYRHNHGH</sequence>
<proteinExistence type="predicted"/>
<gene>
    <name evidence="2" type="ORF">WH47_05339</name>
</gene>
<feature type="region of interest" description="Disordered" evidence="1">
    <location>
        <begin position="237"/>
        <end position="272"/>
    </location>
</feature>
<organism evidence="2 3">
    <name type="scientific">Habropoda laboriosa</name>
    <dbReference type="NCBI Taxonomy" id="597456"/>
    <lineage>
        <taxon>Eukaryota</taxon>
        <taxon>Metazoa</taxon>
        <taxon>Ecdysozoa</taxon>
        <taxon>Arthropoda</taxon>
        <taxon>Hexapoda</taxon>
        <taxon>Insecta</taxon>
        <taxon>Pterygota</taxon>
        <taxon>Neoptera</taxon>
        <taxon>Endopterygota</taxon>
        <taxon>Hymenoptera</taxon>
        <taxon>Apocrita</taxon>
        <taxon>Aculeata</taxon>
        <taxon>Apoidea</taxon>
        <taxon>Anthophila</taxon>
        <taxon>Apidae</taxon>
        <taxon>Habropoda</taxon>
    </lineage>
</organism>
<name>A0A0L7QTD5_9HYME</name>
<dbReference type="STRING" id="597456.A0A0L7QTD5"/>
<dbReference type="AlphaFoldDB" id="A0A0L7QTD5"/>
<evidence type="ECO:0000256" key="1">
    <source>
        <dbReference type="SAM" id="MobiDB-lite"/>
    </source>
</evidence>
<evidence type="ECO:0000313" key="3">
    <source>
        <dbReference type="Proteomes" id="UP000053825"/>
    </source>
</evidence>
<dbReference type="EMBL" id="KQ414744">
    <property type="protein sequence ID" value="KOC61903.1"/>
    <property type="molecule type" value="Genomic_DNA"/>
</dbReference>